<gene>
    <name evidence="1" type="ORF">EEX84_05935</name>
</gene>
<name>A0A3M8P930_9BACL</name>
<dbReference type="Proteomes" id="UP000275473">
    <property type="component" value="Unassembled WGS sequence"/>
</dbReference>
<dbReference type="Pfam" id="PF08863">
    <property type="entry name" value="YolD"/>
    <property type="match status" value="1"/>
</dbReference>
<proteinExistence type="predicted"/>
<protein>
    <submittedName>
        <fullName evidence="1">YolD-like family protein</fullName>
    </submittedName>
</protein>
<keyword evidence="2" id="KW-1185">Reference proteome</keyword>
<dbReference type="InterPro" id="IPR014962">
    <property type="entry name" value="YolD"/>
</dbReference>
<dbReference type="EMBL" id="RIAX01000003">
    <property type="protein sequence ID" value="RNF40177.1"/>
    <property type="molecule type" value="Genomic_DNA"/>
</dbReference>
<dbReference type="RefSeq" id="WP_123164686.1">
    <property type="nucleotide sequence ID" value="NZ_RIAX01000003.1"/>
</dbReference>
<dbReference type="AlphaFoldDB" id="A0A3M8P930"/>
<evidence type="ECO:0000313" key="1">
    <source>
        <dbReference type="EMBL" id="RNF40177.1"/>
    </source>
</evidence>
<dbReference type="OrthoDB" id="1644322at2"/>
<accession>A0A3M8P930</accession>
<reference evidence="1 2" key="1">
    <citation type="journal article" date="2018" name="Int. J. Syst. Evol. Microbiol.">
        <title>Planococcus salinus sp. nov., a moderately halophilic bacterium isolated from a saline-alkali soil.</title>
        <authorList>
            <person name="Gan L."/>
        </authorList>
    </citation>
    <scope>NUCLEOTIDE SEQUENCE [LARGE SCALE GENOMIC DNA]</scope>
    <source>
        <strain evidence="1 2">LCB217</strain>
    </source>
</reference>
<sequence>MKLNKHLTVKGQIKDRGRTKWTAMMLPEHVEMLREWQKEDRYHTKPELDDFDLEAIHEEIQLAYKRQCHIEIRVWRKNAQNFTGVISKLDIQSKILHLSIGPRAQQLLFDEIIGARTLE</sequence>
<organism evidence="1 2">
    <name type="scientific">Planococcus salinus</name>
    <dbReference type="NCBI Taxonomy" id="1848460"/>
    <lineage>
        <taxon>Bacteria</taxon>
        <taxon>Bacillati</taxon>
        <taxon>Bacillota</taxon>
        <taxon>Bacilli</taxon>
        <taxon>Bacillales</taxon>
        <taxon>Caryophanaceae</taxon>
        <taxon>Planococcus</taxon>
    </lineage>
</organism>
<evidence type="ECO:0000313" key="2">
    <source>
        <dbReference type="Proteomes" id="UP000275473"/>
    </source>
</evidence>
<comment type="caution">
    <text evidence="1">The sequence shown here is derived from an EMBL/GenBank/DDBJ whole genome shotgun (WGS) entry which is preliminary data.</text>
</comment>